<organism evidence="2 3">
    <name type="scientific">Perkinsus chesapeaki</name>
    <name type="common">Clam parasite</name>
    <name type="synonym">Perkinsus andrewsi</name>
    <dbReference type="NCBI Taxonomy" id="330153"/>
    <lineage>
        <taxon>Eukaryota</taxon>
        <taxon>Sar</taxon>
        <taxon>Alveolata</taxon>
        <taxon>Perkinsozoa</taxon>
        <taxon>Perkinsea</taxon>
        <taxon>Perkinsida</taxon>
        <taxon>Perkinsidae</taxon>
        <taxon>Perkinsus</taxon>
    </lineage>
</organism>
<dbReference type="AlphaFoldDB" id="A0A7J6KZ87"/>
<evidence type="ECO:0000313" key="3">
    <source>
        <dbReference type="Proteomes" id="UP000591131"/>
    </source>
</evidence>
<dbReference type="GO" id="GO:0032259">
    <property type="term" value="P:methylation"/>
    <property type="evidence" value="ECO:0007669"/>
    <property type="project" value="UniProtKB-KW"/>
</dbReference>
<feature type="compositionally biased region" description="Basic and acidic residues" evidence="1">
    <location>
        <begin position="969"/>
        <end position="981"/>
    </location>
</feature>
<evidence type="ECO:0000256" key="1">
    <source>
        <dbReference type="SAM" id="MobiDB-lite"/>
    </source>
</evidence>
<keyword evidence="2" id="KW-0489">Methyltransferase</keyword>
<keyword evidence="3" id="KW-1185">Reference proteome</keyword>
<reference evidence="2 3" key="1">
    <citation type="submission" date="2020-04" db="EMBL/GenBank/DDBJ databases">
        <title>Perkinsus chesapeaki whole genome sequence.</title>
        <authorList>
            <person name="Bogema D.R."/>
        </authorList>
    </citation>
    <scope>NUCLEOTIDE SEQUENCE [LARGE SCALE GENOMIC DNA]</scope>
    <source>
        <strain evidence="2">ATCC PRA-425</strain>
    </source>
</reference>
<name>A0A7J6KZ87_PERCH</name>
<feature type="region of interest" description="Disordered" evidence="1">
    <location>
        <begin position="965"/>
        <end position="987"/>
    </location>
</feature>
<accession>A0A7J6KZ87</accession>
<dbReference type="GO" id="GO:0008168">
    <property type="term" value="F:methyltransferase activity"/>
    <property type="evidence" value="ECO:0007669"/>
    <property type="project" value="UniProtKB-KW"/>
</dbReference>
<protein>
    <submittedName>
        <fullName evidence="2">Protein arginine methyltransferase 10</fullName>
    </submittedName>
</protein>
<feature type="non-terminal residue" evidence="2">
    <location>
        <position position="1"/>
    </location>
</feature>
<dbReference type="EMBL" id="JAAPAO010001012">
    <property type="protein sequence ID" value="KAF4651746.1"/>
    <property type="molecule type" value="Genomic_DNA"/>
</dbReference>
<feature type="non-terminal residue" evidence="2">
    <location>
        <position position="987"/>
    </location>
</feature>
<proteinExistence type="predicted"/>
<dbReference type="OrthoDB" id="415907at2759"/>
<keyword evidence="2" id="KW-0808">Transferase</keyword>
<sequence length="987" mass="106247">EFPSNRRSLAVQDAEVALVAPGASNIPDVTATTSVTVYAGVTYSTLTVSATDGLGTTASEIRIKLVDSTVTACSTLEAARTSSPLDGDTAPGGVPTTTSNIWSNVRFDVGGFFKLCYRPTTLSGWELLPVDIVVRGGNTNDDKFWCLFTTDAAWPCRARLFGTSLSGGTDWLMTLLDYGDTCGVDTIATLKFVNSVSEVSLDGSYEIHDFGIKKTNVGTPESYTVCYCPGYDSDSTNGICHSGSDTDFIQVVGTLVLIQVTLIDNPTDGNTVAVYPTLRFSLKLTCGDPGMCAADDGIRYKIVDRSVSNDAPYYEATGGCRTALESSTFMGPTNCASSTSCVHTRDDIPVSAANPIWTDLQMDGVIENEVSVASSYDICYCDGGCVSNANWFKIGSFTVNRILVQFLDTLQAVKEPHVNKQGYIKILGSSTVGSWTTTGDQAREMKILPDNSGLVNKKACLDNAQSPLVVSGHTCTSLTDCASPTSASNSQLYGGGAMKFLQSGWIAVCYCDRVCNQQSNWAVVGRLLVLGPLGSETWVFAESLTFKMSIHGWGLSENNYIRIIDSANDCGVIGSTQSATVKGPVNSGALLTGTSNMRSIEPASPSSAGSIITFGTASGPVAHGLRDGDYIEIESAVEVTVGKSDERKSEEEEMINTSHDVAYIDEYSIRIPLSFPEDDYPNFDMVGGTGTPAVTWRRNSEQEYVNIVSLLKGEYKVCWSESANTLDTDFVALAGTLVVTEPPGMEASLSLVTIEADVAQPVVISFTTGTSSRYLEVEHAMQLKIVFTDPDYLEARTVGDDSVGIDSNFDELSEAKQHICGMYFKELWASDVNGFPMPQGCYLREDTIDPAVIKTEFYMVFEKRNGLRPSTRYKIVMHATAREALTQTSPPNAAVQIWVMDDVIERPLEVIEVGKAAANKDMATGETKRAAGDPSFHLVDGFVVTGGTQGLLELTSYCINDDQTENTPDFEKKCQPCRSEEDCGNTD</sequence>
<comment type="caution">
    <text evidence="2">The sequence shown here is derived from an EMBL/GenBank/DDBJ whole genome shotgun (WGS) entry which is preliminary data.</text>
</comment>
<evidence type="ECO:0000313" key="2">
    <source>
        <dbReference type="EMBL" id="KAF4651746.1"/>
    </source>
</evidence>
<gene>
    <name evidence="2" type="primary">PRMT10_1</name>
    <name evidence="2" type="ORF">FOL47_000211</name>
</gene>
<dbReference type="Proteomes" id="UP000591131">
    <property type="component" value="Unassembled WGS sequence"/>
</dbReference>